<evidence type="ECO:0000259" key="3">
    <source>
        <dbReference type="PROSITE" id="PS50045"/>
    </source>
</evidence>
<gene>
    <name evidence="4" type="ORF">SAMN04488095_3343</name>
</gene>
<dbReference type="STRING" id="390807.SAMN04488095_3343"/>
<dbReference type="Pfam" id="PF00158">
    <property type="entry name" value="Sigma54_activat"/>
    <property type="match status" value="1"/>
</dbReference>
<evidence type="ECO:0000256" key="2">
    <source>
        <dbReference type="ARBA" id="ARBA00022840"/>
    </source>
</evidence>
<dbReference type="InterPro" id="IPR009715">
    <property type="entry name" value="RtcR"/>
</dbReference>
<dbReference type="OrthoDB" id="9154941at2"/>
<dbReference type="SUPFAM" id="SSF52540">
    <property type="entry name" value="P-loop containing nucleoside triphosphate hydrolases"/>
    <property type="match status" value="1"/>
</dbReference>
<dbReference type="PANTHER" id="PTHR32071:SF14">
    <property type="entry name" value="TRANSCRIPTIONAL REGULATORY PROTEIN RTCR"/>
    <property type="match status" value="1"/>
</dbReference>
<dbReference type="InterPro" id="IPR027417">
    <property type="entry name" value="P-loop_NTPase"/>
</dbReference>
<evidence type="ECO:0000256" key="1">
    <source>
        <dbReference type="ARBA" id="ARBA00022741"/>
    </source>
</evidence>
<feature type="domain" description="Sigma-54 factor interaction" evidence="3">
    <location>
        <begin position="177"/>
        <end position="415"/>
    </location>
</feature>
<dbReference type="SMART" id="SM00382">
    <property type="entry name" value="AAA"/>
    <property type="match status" value="1"/>
</dbReference>
<dbReference type="RefSeq" id="WP_092783533.1">
    <property type="nucleotide sequence ID" value="NZ_FORA01000005.1"/>
</dbReference>
<dbReference type="InterPro" id="IPR003593">
    <property type="entry name" value="AAA+_ATPase"/>
</dbReference>
<dbReference type="PROSITE" id="PS00675">
    <property type="entry name" value="SIGMA54_INTERACT_1"/>
    <property type="match status" value="1"/>
</dbReference>
<dbReference type="PIRSF" id="PIRSF037354">
    <property type="entry name" value="Txn_actvtr_RtcR"/>
    <property type="match status" value="1"/>
</dbReference>
<keyword evidence="5" id="KW-1185">Reference proteome</keyword>
<dbReference type="InterPro" id="IPR017183">
    <property type="entry name" value="Sigma54_dep_tscrpt_act_RtcR"/>
</dbReference>
<dbReference type="InterPro" id="IPR025662">
    <property type="entry name" value="Sigma_54_int_dom_ATP-bd_1"/>
</dbReference>
<dbReference type="PANTHER" id="PTHR32071">
    <property type="entry name" value="TRANSCRIPTIONAL REGULATORY PROTEIN"/>
    <property type="match status" value="1"/>
</dbReference>
<dbReference type="GO" id="GO:0005524">
    <property type="term" value="F:ATP binding"/>
    <property type="evidence" value="ECO:0007669"/>
    <property type="project" value="UniProtKB-KW"/>
</dbReference>
<dbReference type="CDD" id="cd00009">
    <property type="entry name" value="AAA"/>
    <property type="match status" value="1"/>
</dbReference>
<keyword evidence="2" id="KW-0067">ATP-binding</keyword>
<protein>
    <submittedName>
        <fullName evidence="4">Transcriptional regulatory protein RtcR</fullName>
    </submittedName>
</protein>
<organism evidence="4 5">
    <name type="scientific">Jannaschia pohangensis</name>
    <dbReference type="NCBI Taxonomy" id="390807"/>
    <lineage>
        <taxon>Bacteria</taxon>
        <taxon>Pseudomonadati</taxon>
        <taxon>Pseudomonadota</taxon>
        <taxon>Alphaproteobacteria</taxon>
        <taxon>Rhodobacterales</taxon>
        <taxon>Roseobacteraceae</taxon>
        <taxon>Jannaschia</taxon>
    </lineage>
</organism>
<dbReference type="InterPro" id="IPR002078">
    <property type="entry name" value="Sigma_54_int"/>
</dbReference>
<dbReference type="AlphaFoldDB" id="A0A1I3TCX7"/>
<dbReference type="EMBL" id="FORA01000005">
    <property type="protein sequence ID" value="SFJ67347.1"/>
    <property type="molecule type" value="Genomic_DNA"/>
</dbReference>
<sequence length="521" mass="59468">MRNVVLGFLGTQLDMGKRRRWRPSISLCQTEGFHVDRFELLYDRKFSRLAHDVRREIERVSPDTEVLLVQMDLDDPWDLQEVYAKLFDFAKDYGFDEDRERYHIHLTTGTHVAQICWFLLSESRHIPAALIQTGPPRGDEEIGTFDLIDLDLGRYDALQQRFDQQTREYGDLLKGGIETRNPAYNALIDRIEQVASISDAPILLMGESGTGKSELAQRIYELKLQRRRVKGRLVQVNCATLRGGGAIATLFGQRRSHTGQPGTERSGLLREADGGVLFLDEIDELGMEEQALLLHALETGRYYPLGSDSEVTSRFQVIAGASRDLATLVAEDRFRLDLLSRLNLWTFRLPALRDRTEDLEANLRFELARAEKILGTRVGFNADAADAWLRFARAPDTPWPGNFRDFGGAILRLCTLAPRGRITRAQVDEEVETLRRRWRMAENDPDARLVGEVTDLTLDPFDVPQLAHVIRICRTAPTISEAGRRLFAASRETRTSRNDADRLRKYLARFDLTWASLHDDT</sequence>
<dbReference type="NCBIfam" id="NF038308">
    <property type="entry name" value="RNA_repair_RtcR"/>
    <property type="match status" value="1"/>
</dbReference>
<dbReference type="Pfam" id="PF06956">
    <property type="entry name" value="RtcR"/>
    <property type="match status" value="1"/>
</dbReference>
<dbReference type="Gene3D" id="1.10.8.60">
    <property type="match status" value="1"/>
</dbReference>
<accession>A0A1I3TCX7</accession>
<dbReference type="PROSITE" id="PS50045">
    <property type="entry name" value="SIGMA54_INTERACT_4"/>
    <property type="match status" value="1"/>
</dbReference>
<reference evidence="4 5" key="1">
    <citation type="submission" date="2016-10" db="EMBL/GenBank/DDBJ databases">
        <authorList>
            <person name="de Groot N.N."/>
        </authorList>
    </citation>
    <scope>NUCLEOTIDE SEQUENCE [LARGE SCALE GENOMIC DNA]</scope>
    <source>
        <strain evidence="4 5">DSM 19073</strain>
    </source>
</reference>
<evidence type="ECO:0000313" key="5">
    <source>
        <dbReference type="Proteomes" id="UP000199110"/>
    </source>
</evidence>
<name>A0A1I3TCX7_9RHOB</name>
<keyword evidence="1" id="KW-0547">Nucleotide-binding</keyword>
<proteinExistence type="predicted"/>
<evidence type="ECO:0000313" key="4">
    <source>
        <dbReference type="EMBL" id="SFJ67347.1"/>
    </source>
</evidence>
<dbReference type="GO" id="GO:0003700">
    <property type="term" value="F:DNA-binding transcription factor activity"/>
    <property type="evidence" value="ECO:0007669"/>
    <property type="project" value="InterPro"/>
</dbReference>
<dbReference type="Proteomes" id="UP000199110">
    <property type="component" value="Unassembled WGS sequence"/>
</dbReference>
<dbReference type="Gene3D" id="3.40.50.300">
    <property type="entry name" value="P-loop containing nucleotide triphosphate hydrolases"/>
    <property type="match status" value="1"/>
</dbReference>